<dbReference type="EC" id="2.7.13.3" evidence="3"/>
<dbReference type="SMART" id="SM00388">
    <property type="entry name" value="HisKA"/>
    <property type="match status" value="1"/>
</dbReference>
<sequence>MSMRVRLAWAFAGMALAVMVLTLTGVNVGMAVTMRRMGMGHMWGMGHGMGMGWGASVVPAPEASGAVDMAGGLIRWSLWSGAAGLVLAAGAGVWAAERITRPLGRLRDAARQLGLRDLSLRVPVEGDTEVAELAAAFNRMAERLEAEDRARRQLLADVAHELGHPLSVLRGRLELMQDGIQAPTPEALVTLQDEVVRMSRLIGDLRDLSLADAGALSLRLRPVRLEEVVDPLLANLEPVAAGRRIALERDIAPGLPVLEVDPDRIRQVLVNLLSNALRYTPEGGRVTLRAWQQGSEVRIEVADTGPGIDPADLPHVFERFYRADPARTRSAGGGTGLGLAIARSLVQLHGGRIWAENRPEGGSRFTVALPLPHA</sequence>
<dbReference type="Pfam" id="PF02518">
    <property type="entry name" value="HATPase_c"/>
    <property type="match status" value="1"/>
</dbReference>
<feature type="domain" description="Histidine kinase" evidence="8">
    <location>
        <begin position="157"/>
        <end position="373"/>
    </location>
</feature>
<dbReference type="Gene3D" id="1.10.287.130">
    <property type="match status" value="1"/>
</dbReference>
<dbReference type="GO" id="GO:0000155">
    <property type="term" value="F:phosphorelay sensor kinase activity"/>
    <property type="evidence" value="ECO:0007669"/>
    <property type="project" value="InterPro"/>
</dbReference>
<evidence type="ECO:0000256" key="5">
    <source>
        <dbReference type="ARBA" id="ARBA00022679"/>
    </source>
</evidence>
<evidence type="ECO:0000313" key="11">
    <source>
        <dbReference type="Proteomes" id="UP001163687"/>
    </source>
</evidence>
<keyword evidence="6" id="KW-0418">Kinase</keyword>
<dbReference type="InterPro" id="IPR036097">
    <property type="entry name" value="HisK_dim/P_sf"/>
</dbReference>
<reference evidence="10" key="1">
    <citation type="submission" date="2022-03" db="EMBL/GenBank/DDBJ databases">
        <title>Complete genome sequence of Caldinitratiruptor microaerophilus.</title>
        <authorList>
            <person name="Mukaiyama R."/>
            <person name="Nishiyama T."/>
            <person name="Ueda K."/>
        </authorList>
    </citation>
    <scope>NUCLEOTIDE SEQUENCE</scope>
    <source>
        <strain evidence="10">JCM 16183</strain>
    </source>
</reference>
<keyword evidence="4" id="KW-0597">Phosphoprotein</keyword>
<dbReference type="PROSITE" id="PS50885">
    <property type="entry name" value="HAMP"/>
    <property type="match status" value="1"/>
</dbReference>
<dbReference type="SUPFAM" id="SSF55874">
    <property type="entry name" value="ATPase domain of HSP90 chaperone/DNA topoisomerase II/histidine kinase"/>
    <property type="match status" value="1"/>
</dbReference>
<evidence type="ECO:0000256" key="4">
    <source>
        <dbReference type="ARBA" id="ARBA00022553"/>
    </source>
</evidence>
<dbReference type="Pfam" id="PF00512">
    <property type="entry name" value="HisKA"/>
    <property type="match status" value="1"/>
</dbReference>
<dbReference type="CDD" id="cd06225">
    <property type="entry name" value="HAMP"/>
    <property type="match status" value="1"/>
</dbReference>
<evidence type="ECO:0000256" key="6">
    <source>
        <dbReference type="ARBA" id="ARBA00022777"/>
    </source>
</evidence>
<keyword evidence="11" id="KW-1185">Reference proteome</keyword>
<dbReference type="EMBL" id="AP025628">
    <property type="protein sequence ID" value="BDG61048.1"/>
    <property type="molecule type" value="Genomic_DNA"/>
</dbReference>
<dbReference type="InterPro" id="IPR050736">
    <property type="entry name" value="Sensor_HK_Regulatory"/>
</dbReference>
<feature type="domain" description="HAMP" evidence="9">
    <location>
        <begin position="97"/>
        <end position="149"/>
    </location>
</feature>
<comment type="subcellular location">
    <subcellularLocation>
        <location evidence="2">Membrane</location>
    </subcellularLocation>
</comment>
<evidence type="ECO:0000259" key="9">
    <source>
        <dbReference type="PROSITE" id="PS50885"/>
    </source>
</evidence>
<protein>
    <recommendedName>
        <fullName evidence="3">histidine kinase</fullName>
        <ecNumber evidence="3">2.7.13.3</ecNumber>
    </recommendedName>
</protein>
<gene>
    <name evidence="10" type="ORF">caldi_21380</name>
</gene>
<dbReference type="KEGG" id="cmic:caldi_21380"/>
<dbReference type="InterPro" id="IPR004358">
    <property type="entry name" value="Sig_transdc_His_kin-like_C"/>
</dbReference>
<dbReference type="CDD" id="cd00075">
    <property type="entry name" value="HATPase"/>
    <property type="match status" value="1"/>
</dbReference>
<dbReference type="InterPro" id="IPR003660">
    <property type="entry name" value="HAMP_dom"/>
</dbReference>
<dbReference type="PANTHER" id="PTHR43711:SF1">
    <property type="entry name" value="HISTIDINE KINASE 1"/>
    <property type="match status" value="1"/>
</dbReference>
<dbReference type="Pfam" id="PF00672">
    <property type="entry name" value="HAMP"/>
    <property type="match status" value="1"/>
</dbReference>
<keyword evidence="5" id="KW-0808">Transferase</keyword>
<dbReference type="InterPro" id="IPR003594">
    <property type="entry name" value="HATPase_dom"/>
</dbReference>
<dbReference type="CDD" id="cd00082">
    <property type="entry name" value="HisKA"/>
    <property type="match status" value="1"/>
</dbReference>
<dbReference type="InterPro" id="IPR005467">
    <property type="entry name" value="His_kinase_dom"/>
</dbReference>
<dbReference type="SUPFAM" id="SSF158472">
    <property type="entry name" value="HAMP domain-like"/>
    <property type="match status" value="1"/>
</dbReference>
<dbReference type="InterPro" id="IPR003661">
    <property type="entry name" value="HisK_dim/P_dom"/>
</dbReference>
<name>A0AA35CMF3_9FIRM</name>
<dbReference type="Gene3D" id="3.30.565.10">
    <property type="entry name" value="Histidine kinase-like ATPase, C-terminal domain"/>
    <property type="match status" value="1"/>
</dbReference>
<dbReference type="InterPro" id="IPR036890">
    <property type="entry name" value="HATPase_C_sf"/>
</dbReference>
<keyword evidence="7" id="KW-0902">Two-component regulatory system</keyword>
<dbReference type="PANTHER" id="PTHR43711">
    <property type="entry name" value="TWO-COMPONENT HISTIDINE KINASE"/>
    <property type="match status" value="1"/>
</dbReference>
<evidence type="ECO:0000313" key="10">
    <source>
        <dbReference type="EMBL" id="BDG61048.1"/>
    </source>
</evidence>
<proteinExistence type="predicted"/>
<dbReference type="Proteomes" id="UP001163687">
    <property type="component" value="Chromosome"/>
</dbReference>
<dbReference type="PRINTS" id="PR00344">
    <property type="entry name" value="BCTRLSENSOR"/>
</dbReference>
<evidence type="ECO:0000259" key="8">
    <source>
        <dbReference type="PROSITE" id="PS50109"/>
    </source>
</evidence>
<comment type="catalytic activity">
    <reaction evidence="1">
        <text>ATP + protein L-histidine = ADP + protein N-phospho-L-histidine.</text>
        <dbReference type="EC" id="2.7.13.3"/>
    </reaction>
</comment>
<evidence type="ECO:0000256" key="3">
    <source>
        <dbReference type="ARBA" id="ARBA00012438"/>
    </source>
</evidence>
<evidence type="ECO:0000256" key="2">
    <source>
        <dbReference type="ARBA" id="ARBA00004370"/>
    </source>
</evidence>
<dbReference type="SUPFAM" id="SSF47384">
    <property type="entry name" value="Homodimeric domain of signal transducing histidine kinase"/>
    <property type="match status" value="1"/>
</dbReference>
<dbReference type="Gene3D" id="6.10.340.10">
    <property type="match status" value="1"/>
</dbReference>
<evidence type="ECO:0000256" key="7">
    <source>
        <dbReference type="ARBA" id="ARBA00023012"/>
    </source>
</evidence>
<dbReference type="SMART" id="SM00387">
    <property type="entry name" value="HATPase_c"/>
    <property type="match status" value="1"/>
</dbReference>
<accession>A0AA35CMF3</accession>
<dbReference type="GO" id="GO:0016020">
    <property type="term" value="C:membrane"/>
    <property type="evidence" value="ECO:0007669"/>
    <property type="project" value="UniProtKB-SubCell"/>
</dbReference>
<dbReference type="PROSITE" id="PS50109">
    <property type="entry name" value="HIS_KIN"/>
    <property type="match status" value="1"/>
</dbReference>
<dbReference type="FunFam" id="3.30.565.10:FF:000006">
    <property type="entry name" value="Sensor histidine kinase WalK"/>
    <property type="match status" value="1"/>
</dbReference>
<dbReference type="AlphaFoldDB" id="A0AA35CMF3"/>
<evidence type="ECO:0000256" key="1">
    <source>
        <dbReference type="ARBA" id="ARBA00000085"/>
    </source>
</evidence>
<dbReference type="SMART" id="SM00304">
    <property type="entry name" value="HAMP"/>
    <property type="match status" value="1"/>
</dbReference>
<organism evidence="10 11">
    <name type="scientific">Caldinitratiruptor microaerophilus</name>
    <dbReference type="NCBI Taxonomy" id="671077"/>
    <lineage>
        <taxon>Bacteria</taxon>
        <taxon>Bacillati</taxon>
        <taxon>Bacillota</taxon>
        <taxon>Clostridia</taxon>
        <taxon>Eubacteriales</taxon>
        <taxon>Symbiobacteriaceae</taxon>
        <taxon>Caldinitratiruptor</taxon>
    </lineage>
</organism>